<sequence>MPTPADRSDGSDDPFAVAEAAQVAARETVPVERPTEAVAVDRATEAVQVEDRPTVLVDDQVLGDRPTVKVPGQRRPPVRPARRAPLPVAAAFATLWAAAVCYLPVAAVIGLARTLEGQGGLGGAAHAGLAGWLLGNGVPIGTSLGPLGLPPLLLTMLIVWRLNRAGLHVTRAIGARRSGKIGDTLLVTFAIALMYSLLGSVAALAVDGKGTEVAPARAAINFFVLGLIGALAGALRGTDALSVLARHTPGPLRAGLRTGAMGALFILAAGAAVTGLSVAIGGGQAADTISAYRTGVAGQAGITLLSLSYGANAAVWAAAYLLGPGFALGTGSAIRLTEVTAGPLPTLPLLAGLPDGPMGAAGAALLAVPVLAGLAAGWLLTLRLNRAGDKDGPPWSLVIGGGLLAGPAAGLLLGLLCRASSGSLGDGRLATIGPDPWQVGLIATVVIGVSAAIGAAAARTFGPRPKALGPGERR</sequence>
<evidence type="ECO:0000256" key="1">
    <source>
        <dbReference type="SAM" id="Phobius"/>
    </source>
</evidence>
<dbReference type="Pfam" id="PF19877">
    <property type="entry name" value="DUF6350"/>
    <property type="match status" value="1"/>
</dbReference>
<name>A0ABW6WE25_9ACTN</name>
<dbReference type="RefSeq" id="WP_020515419.1">
    <property type="nucleotide sequence ID" value="NZ_JBIAZU010000003.1"/>
</dbReference>
<feature type="transmembrane region" description="Helical" evidence="1">
    <location>
        <begin position="436"/>
        <end position="458"/>
    </location>
</feature>
<keyword evidence="1" id="KW-0812">Transmembrane</keyword>
<feature type="transmembrane region" description="Helical" evidence="1">
    <location>
        <begin position="218"/>
        <end position="238"/>
    </location>
</feature>
<dbReference type="InterPro" id="IPR045931">
    <property type="entry name" value="DUF6350"/>
</dbReference>
<keyword evidence="1" id="KW-1133">Transmembrane helix</keyword>
<reference evidence="2 3" key="1">
    <citation type="submission" date="2024-10" db="EMBL/GenBank/DDBJ databases">
        <title>The Natural Products Discovery Center: Release of the First 8490 Sequenced Strains for Exploring Actinobacteria Biosynthetic Diversity.</title>
        <authorList>
            <person name="Kalkreuter E."/>
            <person name="Kautsar S.A."/>
            <person name="Yang D."/>
            <person name="Bader C.D."/>
            <person name="Teijaro C.N."/>
            <person name="Fluegel L."/>
            <person name="Davis C.M."/>
            <person name="Simpson J.R."/>
            <person name="Lauterbach L."/>
            <person name="Steele A.D."/>
            <person name="Gui C."/>
            <person name="Meng S."/>
            <person name="Li G."/>
            <person name="Viehrig K."/>
            <person name="Ye F."/>
            <person name="Su P."/>
            <person name="Kiefer A.F."/>
            <person name="Nichols A."/>
            <person name="Cepeda A.J."/>
            <person name="Yan W."/>
            <person name="Fan B."/>
            <person name="Jiang Y."/>
            <person name="Adhikari A."/>
            <person name="Zheng C.-J."/>
            <person name="Schuster L."/>
            <person name="Cowan T.M."/>
            <person name="Smanski M.J."/>
            <person name="Chevrette M.G."/>
            <person name="De Carvalho L.P.S."/>
            <person name="Shen B."/>
        </authorList>
    </citation>
    <scope>NUCLEOTIDE SEQUENCE [LARGE SCALE GENOMIC DNA]</scope>
    <source>
        <strain evidence="2 3">NPDC000087</strain>
    </source>
</reference>
<protein>
    <submittedName>
        <fullName evidence="2">DUF6350 family protein</fullName>
    </submittedName>
</protein>
<evidence type="ECO:0000313" key="3">
    <source>
        <dbReference type="Proteomes" id="UP001602245"/>
    </source>
</evidence>
<keyword evidence="3" id="KW-1185">Reference proteome</keyword>
<dbReference type="EMBL" id="JBIAZU010000003">
    <property type="protein sequence ID" value="MFF5291568.1"/>
    <property type="molecule type" value="Genomic_DNA"/>
</dbReference>
<feature type="transmembrane region" description="Helical" evidence="1">
    <location>
        <begin position="84"/>
        <end position="112"/>
    </location>
</feature>
<evidence type="ECO:0000313" key="2">
    <source>
        <dbReference type="EMBL" id="MFF5291568.1"/>
    </source>
</evidence>
<feature type="transmembrane region" description="Helical" evidence="1">
    <location>
        <begin position="300"/>
        <end position="322"/>
    </location>
</feature>
<feature type="transmembrane region" description="Helical" evidence="1">
    <location>
        <begin position="259"/>
        <end position="280"/>
    </location>
</feature>
<accession>A0ABW6WE25</accession>
<feature type="transmembrane region" description="Helical" evidence="1">
    <location>
        <begin position="394"/>
        <end position="416"/>
    </location>
</feature>
<organism evidence="2 3">
    <name type="scientific">Paractinoplanes globisporus</name>
    <dbReference type="NCBI Taxonomy" id="113565"/>
    <lineage>
        <taxon>Bacteria</taxon>
        <taxon>Bacillati</taxon>
        <taxon>Actinomycetota</taxon>
        <taxon>Actinomycetes</taxon>
        <taxon>Micromonosporales</taxon>
        <taxon>Micromonosporaceae</taxon>
        <taxon>Paractinoplanes</taxon>
    </lineage>
</organism>
<feature type="transmembrane region" description="Helical" evidence="1">
    <location>
        <begin position="184"/>
        <end position="206"/>
    </location>
</feature>
<feature type="transmembrane region" description="Helical" evidence="1">
    <location>
        <begin position="359"/>
        <end position="382"/>
    </location>
</feature>
<comment type="caution">
    <text evidence="2">The sequence shown here is derived from an EMBL/GenBank/DDBJ whole genome shotgun (WGS) entry which is preliminary data.</text>
</comment>
<keyword evidence="1" id="KW-0472">Membrane</keyword>
<proteinExistence type="predicted"/>
<dbReference type="Proteomes" id="UP001602245">
    <property type="component" value="Unassembled WGS sequence"/>
</dbReference>
<gene>
    <name evidence="2" type="ORF">ACFY35_19165</name>
</gene>